<dbReference type="Pfam" id="PF04059">
    <property type="entry name" value="RRM_2"/>
    <property type="match status" value="1"/>
</dbReference>
<keyword evidence="5" id="KW-1185">Reference proteome</keyword>
<dbReference type="EMBL" id="JBBXMP010000001">
    <property type="protein sequence ID" value="KAL0072460.1"/>
    <property type="molecule type" value="Genomic_DNA"/>
</dbReference>
<dbReference type="PANTHER" id="PTHR23189">
    <property type="entry name" value="RNA RECOGNITION MOTIF-CONTAINING"/>
    <property type="match status" value="1"/>
</dbReference>
<gene>
    <name evidence="4" type="ORF">AAF712_000223</name>
</gene>
<evidence type="ECO:0000256" key="2">
    <source>
        <dbReference type="SAM" id="MobiDB-lite"/>
    </source>
</evidence>
<evidence type="ECO:0000313" key="4">
    <source>
        <dbReference type="EMBL" id="KAL0072460.1"/>
    </source>
</evidence>
<reference evidence="4 5" key="1">
    <citation type="submission" date="2024-05" db="EMBL/GenBank/DDBJ databases">
        <title>A draft genome resource for the thread blight pathogen Marasmius tenuissimus strain MS-2.</title>
        <authorList>
            <person name="Yulfo-Soto G.E."/>
            <person name="Baruah I.K."/>
            <person name="Amoako-Attah I."/>
            <person name="Bukari Y."/>
            <person name="Meinhardt L.W."/>
            <person name="Bailey B.A."/>
            <person name="Cohen S.P."/>
        </authorList>
    </citation>
    <scope>NUCLEOTIDE SEQUENCE [LARGE SCALE GENOMIC DNA]</scope>
    <source>
        <strain evidence="4 5">MS-2</strain>
    </source>
</reference>
<protein>
    <recommendedName>
        <fullName evidence="3">Mei2-like C-terminal RNA recognition motif domain-containing protein</fullName>
    </recommendedName>
</protein>
<feature type="region of interest" description="Disordered" evidence="2">
    <location>
        <begin position="576"/>
        <end position="610"/>
    </location>
</feature>
<organism evidence="4 5">
    <name type="scientific">Marasmius tenuissimus</name>
    <dbReference type="NCBI Taxonomy" id="585030"/>
    <lineage>
        <taxon>Eukaryota</taxon>
        <taxon>Fungi</taxon>
        <taxon>Dikarya</taxon>
        <taxon>Basidiomycota</taxon>
        <taxon>Agaricomycotina</taxon>
        <taxon>Agaricomycetes</taxon>
        <taxon>Agaricomycetidae</taxon>
        <taxon>Agaricales</taxon>
        <taxon>Marasmiineae</taxon>
        <taxon>Marasmiaceae</taxon>
        <taxon>Marasmius</taxon>
    </lineage>
</organism>
<evidence type="ECO:0000313" key="5">
    <source>
        <dbReference type="Proteomes" id="UP001437256"/>
    </source>
</evidence>
<feature type="region of interest" description="Disordered" evidence="2">
    <location>
        <begin position="368"/>
        <end position="423"/>
    </location>
</feature>
<evidence type="ECO:0000256" key="1">
    <source>
        <dbReference type="ARBA" id="ARBA00022884"/>
    </source>
</evidence>
<proteinExistence type="predicted"/>
<dbReference type="InterPro" id="IPR007201">
    <property type="entry name" value="Mei2-like_Rrm_C"/>
</dbReference>
<sequence>MPRSLRPSLPNIYLPPSSGPLPKELSQAIMNPNSALLTPPLTPSSSLNSAGDPTPSRYISVAPIRTDIQVDFLEFTFCTLVGGNHPKPILDIVTLPDSPSTRILVLDDLRKAVMLRDKLANIPPILRTCLYRDTHVLHVDFLSPQAVKHMPLDMVPIPRIGDDAVASVYRDPASGAYSVNFHRLSDAECVCNSQGGELDMQVSYEEEVIYSTTVKRDSDGFYEPASSSAGPYQFPPTPPIPGPGPPLPPHMHFPQPWIVNEQQQQQPPQPPPFVFPPPPPWFLDGGAMLPGVPGPLPPSCFSPPQPEPSYWMPVPPLPPMIPQPPPGPFLHHHHHPMMAGFPGGESQDIQFNSAVEDAFYRVRGRSCFSSSSASSTSRTDFDYETQTRTRTQSKTRTHATQPQPAPVPAPSEPPTTSNNGTRTANILSLPKIASGLDTRTTVMIKNVPNKLSSTDLLHFIQSTIGNRIDFLYLRIDFRNECNFGYAFVNFIGVEDLVAFVREKGGKRWNLHSSNKVLELCYADYQGKEALVEKFKNSGIMDEKVEWRPRIFHSEEGPMQGMPEPFPEATHQRRKERGRSLRVEETPVTPVKKQWNGNGSGKAKRRTRSEAFSSSNPFGVLAVAQEGEGAVGDGCGCVRTRLQKNNTRTFFAIRT</sequence>
<dbReference type="SUPFAM" id="SSF54928">
    <property type="entry name" value="RNA-binding domain, RBD"/>
    <property type="match status" value="1"/>
</dbReference>
<dbReference type="Proteomes" id="UP001437256">
    <property type="component" value="Unassembled WGS sequence"/>
</dbReference>
<accession>A0ABR3AG70</accession>
<name>A0ABR3AG70_9AGAR</name>
<comment type="caution">
    <text evidence="4">The sequence shown here is derived from an EMBL/GenBank/DDBJ whole genome shotgun (WGS) entry which is preliminary data.</text>
</comment>
<dbReference type="InterPro" id="IPR035979">
    <property type="entry name" value="RBD_domain_sf"/>
</dbReference>
<feature type="compositionally biased region" description="Low complexity" evidence="2">
    <location>
        <begin position="368"/>
        <end position="378"/>
    </location>
</feature>
<keyword evidence="1" id="KW-0694">RNA-binding</keyword>
<feature type="domain" description="Mei2-like C-terminal RNA recognition motif" evidence="3">
    <location>
        <begin position="439"/>
        <end position="535"/>
    </location>
</feature>
<evidence type="ECO:0000259" key="3">
    <source>
        <dbReference type="Pfam" id="PF04059"/>
    </source>
</evidence>
<feature type="compositionally biased region" description="Pro residues" evidence="2">
    <location>
        <begin position="403"/>
        <end position="413"/>
    </location>
</feature>